<sequence>MTDFPIYSPEEELADARLQAKGLRLFVKRDDMIHPFISGNKWRKLKYQLENARLKGQDHLVSFGGAYSNHLLALAAAAAKYGFKSTGFVRGEEVQPQNNTLFLCREFGMELIFTSREIYREKKTELFREYFHGNPSACFIDEGGRSPLAIKGCAELIGELTRPYDHIFAACGTGSTLAGIVRGIAAGKMTAWAEGIAVLKNASFLENDIRDAANTGHPFRLHLDFHQGGYAKAPRPFISWLQDFHRRHGLLLDPVYTGKMMYAIFRLAEENYFKAGSTLLALHTGGLFGLLGMKEKWGGPAGENPAGN</sequence>
<gene>
    <name evidence="7" type="ORF">EDD80_109112</name>
</gene>
<feature type="domain" description="Tryptophan synthase beta chain-like PALP" evidence="6">
    <location>
        <begin position="19"/>
        <end position="285"/>
    </location>
</feature>
<feature type="active site" description="Nucleophile" evidence="4">
    <location>
        <position position="68"/>
    </location>
</feature>
<evidence type="ECO:0000256" key="4">
    <source>
        <dbReference type="PIRSR" id="PIRSR006278-1"/>
    </source>
</evidence>
<evidence type="ECO:0000259" key="6">
    <source>
        <dbReference type="Pfam" id="PF00291"/>
    </source>
</evidence>
<organism evidence="7 8">
    <name type="scientific">Anseongella ginsenosidimutans</name>
    <dbReference type="NCBI Taxonomy" id="496056"/>
    <lineage>
        <taxon>Bacteria</taxon>
        <taxon>Pseudomonadati</taxon>
        <taxon>Bacteroidota</taxon>
        <taxon>Sphingobacteriia</taxon>
        <taxon>Sphingobacteriales</taxon>
        <taxon>Sphingobacteriaceae</taxon>
        <taxon>Anseongella</taxon>
    </lineage>
</organism>
<keyword evidence="3 5" id="KW-0663">Pyridoxal phosphate</keyword>
<dbReference type="InterPro" id="IPR001926">
    <property type="entry name" value="TrpB-like_PALP"/>
</dbReference>
<dbReference type="SUPFAM" id="SSF53686">
    <property type="entry name" value="Tryptophan synthase beta subunit-like PLP-dependent enzymes"/>
    <property type="match status" value="1"/>
</dbReference>
<keyword evidence="8" id="KW-1185">Reference proteome</keyword>
<name>A0A4R3KNK4_9SPHI</name>
<evidence type="ECO:0000256" key="3">
    <source>
        <dbReference type="ARBA" id="ARBA00022898"/>
    </source>
</evidence>
<dbReference type="PIRSF" id="PIRSF006278">
    <property type="entry name" value="ACCD_DCysDesulf"/>
    <property type="match status" value="1"/>
</dbReference>
<protein>
    <submittedName>
        <fullName evidence="7">1-aminocyclopropane-1-carboxylate deaminase</fullName>
    </submittedName>
</protein>
<dbReference type="OrthoDB" id="9801249at2"/>
<dbReference type="PANTHER" id="PTHR43780:SF2">
    <property type="entry name" value="1-AMINOCYCLOPROPANE-1-CARBOXYLATE DEAMINASE-RELATED"/>
    <property type="match status" value="1"/>
</dbReference>
<evidence type="ECO:0000313" key="8">
    <source>
        <dbReference type="Proteomes" id="UP000295807"/>
    </source>
</evidence>
<reference evidence="7 8" key="1">
    <citation type="submission" date="2019-03" db="EMBL/GenBank/DDBJ databases">
        <title>Genomic Encyclopedia of Type Strains, Phase IV (KMG-IV): sequencing the most valuable type-strain genomes for metagenomic binning, comparative biology and taxonomic classification.</title>
        <authorList>
            <person name="Goeker M."/>
        </authorList>
    </citation>
    <scope>NUCLEOTIDE SEQUENCE [LARGE SCALE GENOMIC DNA]</scope>
    <source>
        <strain evidence="7 8">DSM 21100</strain>
    </source>
</reference>
<accession>A0A4R3KNK4</accession>
<evidence type="ECO:0000256" key="5">
    <source>
        <dbReference type="PIRSR" id="PIRSR006278-2"/>
    </source>
</evidence>
<dbReference type="Proteomes" id="UP000295807">
    <property type="component" value="Unassembled WGS sequence"/>
</dbReference>
<dbReference type="AlphaFoldDB" id="A0A4R3KNK4"/>
<comment type="similarity">
    <text evidence="2">Belongs to the ACC deaminase/D-cysteine desulfhydrase family.</text>
</comment>
<dbReference type="GO" id="GO:0019148">
    <property type="term" value="F:D-cysteine desulfhydrase activity"/>
    <property type="evidence" value="ECO:0007669"/>
    <property type="project" value="TreeGrafter"/>
</dbReference>
<comment type="cofactor">
    <cofactor evidence="1">
        <name>pyridoxal 5'-phosphate</name>
        <dbReference type="ChEBI" id="CHEBI:597326"/>
    </cofactor>
</comment>
<evidence type="ECO:0000313" key="7">
    <source>
        <dbReference type="EMBL" id="TCS86083.1"/>
    </source>
</evidence>
<dbReference type="EMBL" id="SMAD01000009">
    <property type="protein sequence ID" value="TCS86083.1"/>
    <property type="molecule type" value="Genomic_DNA"/>
</dbReference>
<dbReference type="PANTHER" id="PTHR43780">
    <property type="entry name" value="1-AMINOCYCLOPROPANE-1-CARBOXYLATE DEAMINASE-RELATED"/>
    <property type="match status" value="1"/>
</dbReference>
<dbReference type="Pfam" id="PF00291">
    <property type="entry name" value="PALP"/>
    <property type="match status" value="1"/>
</dbReference>
<dbReference type="RefSeq" id="WP_132129889.1">
    <property type="nucleotide sequence ID" value="NZ_CP042432.1"/>
</dbReference>
<evidence type="ECO:0000256" key="1">
    <source>
        <dbReference type="ARBA" id="ARBA00001933"/>
    </source>
</evidence>
<dbReference type="Gene3D" id="3.40.50.1100">
    <property type="match status" value="2"/>
</dbReference>
<dbReference type="InterPro" id="IPR027278">
    <property type="entry name" value="ACCD_DCysDesulf"/>
</dbReference>
<dbReference type="InterPro" id="IPR036052">
    <property type="entry name" value="TrpB-like_PALP_sf"/>
</dbReference>
<proteinExistence type="inferred from homology"/>
<comment type="caution">
    <text evidence="7">The sequence shown here is derived from an EMBL/GenBank/DDBJ whole genome shotgun (WGS) entry which is preliminary data.</text>
</comment>
<feature type="modified residue" description="N6-(pyridoxal phosphate)lysine" evidence="5">
    <location>
        <position position="41"/>
    </location>
</feature>
<evidence type="ECO:0000256" key="2">
    <source>
        <dbReference type="ARBA" id="ARBA00008639"/>
    </source>
</evidence>